<dbReference type="Gene3D" id="1.10.357.10">
    <property type="entry name" value="Tetracycline Repressor, domain 2"/>
    <property type="match status" value="1"/>
</dbReference>
<dbReference type="Proteomes" id="UP000317982">
    <property type="component" value="Unassembled WGS sequence"/>
</dbReference>
<keyword evidence="3" id="KW-0804">Transcription</keyword>
<dbReference type="Pfam" id="PF00440">
    <property type="entry name" value="TetR_N"/>
    <property type="match status" value="1"/>
</dbReference>
<evidence type="ECO:0000256" key="1">
    <source>
        <dbReference type="ARBA" id="ARBA00023015"/>
    </source>
</evidence>
<evidence type="ECO:0000313" key="8">
    <source>
        <dbReference type="Proteomes" id="UP000317982"/>
    </source>
</evidence>
<feature type="domain" description="HTH tetR-type" evidence="6">
    <location>
        <begin position="27"/>
        <end position="86"/>
    </location>
</feature>
<dbReference type="PRINTS" id="PR00455">
    <property type="entry name" value="HTHTETR"/>
</dbReference>
<keyword evidence="1" id="KW-0805">Transcription regulation</keyword>
<dbReference type="InterPro" id="IPR049445">
    <property type="entry name" value="TetR_SbtR-like_C"/>
</dbReference>
<dbReference type="InterPro" id="IPR009057">
    <property type="entry name" value="Homeodomain-like_sf"/>
</dbReference>
<dbReference type="PANTHER" id="PTHR30055:SF234">
    <property type="entry name" value="HTH-TYPE TRANSCRIPTIONAL REGULATOR BETI"/>
    <property type="match status" value="1"/>
</dbReference>
<dbReference type="AlphaFoldDB" id="A0A545AEM7"/>
<gene>
    <name evidence="7" type="ORF">FL583_38520</name>
</gene>
<dbReference type="InterPro" id="IPR036271">
    <property type="entry name" value="Tet_transcr_reg_TetR-rel_C_sf"/>
</dbReference>
<name>A0A545AEM7_9ACTN</name>
<comment type="caution">
    <text evidence="7">The sequence shown here is derived from an EMBL/GenBank/DDBJ whole genome shotgun (WGS) entry which is preliminary data.</text>
</comment>
<accession>A0A545AEM7</accession>
<evidence type="ECO:0000259" key="6">
    <source>
        <dbReference type="PROSITE" id="PS50977"/>
    </source>
</evidence>
<dbReference type="SUPFAM" id="SSF46689">
    <property type="entry name" value="Homeodomain-like"/>
    <property type="match status" value="1"/>
</dbReference>
<dbReference type="InParanoid" id="A0A545AEM7"/>
<organism evidence="7 8">
    <name type="scientific">Cryptosporangium phraense</name>
    <dbReference type="NCBI Taxonomy" id="2593070"/>
    <lineage>
        <taxon>Bacteria</taxon>
        <taxon>Bacillati</taxon>
        <taxon>Actinomycetota</taxon>
        <taxon>Actinomycetes</taxon>
        <taxon>Cryptosporangiales</taxon>
        <taxon>Cryptosporangiaceae</taxon>
        <taxon>Cryptosporangium</taxon>
    </lineage>
</organism>
<dbReference type="GO" id="GO:0000976">
    <property type="term" value="F:transcription cis-regulatory region binding"/>
    <property type="evidence" value="ECO:0007669"/>
    <property type="project" value="TreeGrafter"/>
</dbReference>
<keyword evidence="8" id="KW-1185">Reference proteome</keyword>
<dbReference type="Pfam" id="PF21597">
    <property type="entry name" value="TetR_C_43"/>
    <property type="match status" value="1"/>
</dbReference>
<evidence type="ECO:0000256" key="5">
    <source>
        <dbReference type="SAM" id="MobiDB-lite"/>
    </source>
</evidence>
<dbReference type="PANTHER" id="PTHR30055">
    <property type="entry name" value="HTH-TYPE TRANSCRIPTIONAL REGULATOR RUTR"/>
    <property type="match status" value="1"/>
</dbReference>
<reference evidence="7 8" key="1">
    <citation type="submission" date="2019-07" db="EMBL/GenBank/DDBJ databases">
        <title>Cryptosporangium phraense sp. nov., isolated from plant litter.</title>
        <authorList>
            <person name="Suriyachadkun C."/>
        </authorList>
    </citation>
    <scope>NUCLEOTIDE SEQUENCE [LARGE SCALE GENOMIC DNA]</scope>
    <source>
        <strain evidence="7 8">A-T 5661</strain>
    </source>
</reference>
<proteinExistence type="predicted"/>
<evidence type="ECO:0000256" key="3">
    <source>
        <dbReference type="ARBA" id="ARBA00023163"/>
    </source>
</evidence>
<dbReference type="SUPFAM" id="SSF48498">
    <property type="entry name" value="Tetracyclin repressor-like, C-terminal domain"/>
    <property type="match status" value="1"/>
</dbReference>
<keyword evidence="2 4" id="KW-0238">DNA-binding</keyword>
<feature type="region of interest" description="Disordered" evidence="5">
    <location>
        <begin position="1"/>
        <end position="28"/>
    </location>
</feature>
<feature type="DNA-binding region" description="H-T-H motif" evidence="4">
    <location>
        <begin position="49"/>
        <end position="68"/>
    </location>
</feature>
<sequence>MTPNASDDTESPLRLSTPARPLRADARRNRERVLSAAEDLFGARGTSVSTEEIAQAAGVGVGTVFRHFPTKEELLEAVFKARLDRLADEVRHSAETGDPATAFRGEITRIVDQSPSKNAITDALAAAGVRMDAVKAGVGGRVTEALGLLLRRAQEAGAVRPDVDVPTLIALLVGAAQAVEAAGDDPVRRARVVTVLLDGLSLRAG</sequence>
<dbReference type="OrthoDB" id="9795011at2"/>
<dbReference type="InterPro" id="IPR050109">
    <property type="entry name" value="HTH-type_TetR-like_transc_reg"/>
</dbReference>
<evidence type="ECO:0000256" key="2">
    <source>
        <dbReference type="ARBA" id="ARBA00023125"/>
    </source>
</evidence>
<dbReference type="GO" id="GO:0003700">
    <property type="term" value="F:DNA-binding transcription factor activity"/>
    <property type="evidence" value="ECO:0007669"/>
    <property type="project" value="TreeGrafter"/>
</dbReference>
<dbReference type="InterPro" id="IPR001647">
    <property type="entry name" value="HTH_TetR"/>
</dbReference>
<protein>
    <submittedName>
        <fullName evidence="7">TetR/AcrR family transcriptional regulator</fullName>
    </submittedName>
</protein>
<evidence type="ECO:0000256" key="4">
    <source>
        <dbReference type="PROSITE-ProRule" id="PRU00335"/>
    </source>
</evidence>
<dbReference type="EMBL" id="VIRS01000059">
    <property type="protein sequence ID" value="TQS39720.1"/>
    <property type="molecule type" value="Genomic_DNA"/>
</dbReference>
<evidence type="ECO:0000313" key="7">
    <source>
        <dbReference type="EMBL" id="TQS39720.1"/>
    </source>
</evidence>
<dbReference type="PROSITE" id="PS50977">
    <property type="entry name" value="HTH_TETR_2"/>
    <property type="match status" value="1"/>
</dbReference>